<dbReference type="Proteomes" id="UP000824469">
    <property type="component" value="Unassembled WGS sequence"/>
</dbReference>
<keyword evidence="9" id="KW-1185">Reference proteome</keyword>
<organism evidence="8 9">
    <name type="scientific">Taxus chinensis</name>
    <name type="common">Chinese yew</name>
    <name type="synonym">Taxus wallichiana var. chinensis</name>
    <dbReference type="NCBI Taxonomy" id="29808"/>
    <lineage>
        <taxon>Eukaryota</taxon>
        <taxon>Viridiplantae</taxon>
        <taxon>Streptophyta</taxon>
        <taxon>Embryophyta</taxon>
        <taxon>Tracheophyta</taxon>
        <taxon>Spermatophyta</taxon>
        <taxon>Pinopsida</taxon>
        <taxon>Pinidae</taxon>
        <taxon>Conifers II</taxon>
        <taxon>Cupressales</taxon>
        <taxon>Taxaceae</taxon>
        <taxon>Taxus</taxon>
    </lineage>
</organism>
<keyword evidence="3" id="KW-0963">Cytoplasm</keyword>
<comment type="caution">
    <text evidence="8">The sequence shown here is derived from an EMBL/GenBank/DDBJ whole genome shotgun (WGS) entry which is preliminary data.</text>
</comment>
<evidence type="ECO:0000256" key="4">
    <source>
        <dbReference type="ARBA" id="ARBA00022723"/>
    </source>
</evidence>
<evidence type="ECO:0000313" key="8">
    <source>
        <dbReference type="EMBL" id="KAH9289055.1"/>
    </source>
</evidence>
<accession>A0AA38BRS2</accession>
<dbReference type="PROSITE" id="PS51795">
    <property type="entry name" value="ZF_FLZ"/>
    <property type="match status" value="1"/>
</dbReference>
<evidence type="ECO:0000313" key="9">
    <source>
        <dbReference type="Proteomes" id="UP000824469"/>
    </source>
</evidence>
<comment type="similarity">
    <text evidence="2">Belongs to the FLZ family.</text>
</comment>
<proteinExistence type="inferred from homology"/>
<feature type="region of interest" description="Disordered" evidence="6">
    <location>
        <begin position="43"/>
        <end position="99"/>
    </location>
</feature>
<feature type="compositionally biased region" description="Polar residues" evidence="6">
    <location>
        <begin position="81"/>
        <end position="91"/>
    </location>
</feature>
<evidence type="ECO:0000256" key="2">
    <source>
        <dbReference type="ARBA" id="ARBA00009374"/>
    </source>
</evidence>
<feature type="non-terminal residue" evidence="8">
    <location>
        <position position="284"/>
    </location>
</feature>
<feature type="domain" description="FLZ-type" evidence="7">
    <location>
        <begin position="204"/>
        <end position="248"/>
    </location>
</feature>
<evidence type="ECO:0000256" key="6">
    <source>
        <dbReference type="SAM" id="MobiDB-lite"/>
    </source>
</evidence>
<dbReference type="AlphaFoldDB" id="A0AA38BRS2"/>
<dbReference type="EMBL" id="JAHRHJ020003813">
    <property type="protein sequence ID" value="KAH9289055.1"/>
    <property type="molecule type" value="Genomic_DNA"/>
</dbReference>
<evidence type="ECO:0000259" key="7">
    <source>
        <dbReference type="PROSITE" id="PS51795"/>
    </source>
</evidence>
<evidence type="ECO:0000256" key="5">
    <source>
        <dbReference type="PROSITE-ProRule" id="PRU01131"/>
    </source>
</evidence>
<evidence type="ECO:0000256" key="3">
    <source>
        <dbReference type="ARBA" id="ARBA00022490"/>
    </source>
</evidence>
<dbReference type="Pfam" id="PF04570">
    <property type="entry name" value="zf-FLZ"/>
    <property type="match status" value="1"/>
</dbReference>
<feature type="zinc finger region" description="FLZ-type" evidence="5">
    <location>
        <begin position="204"/>
        <end position="248"/>
    </location>
</feature>
<dbReference type="PANTHER" id="PTHR33059">
    <property type="entry name" value="FCS-LIKE ZINC FINGER 5"/>
    <property type="match status" value="1"/>
</dbReference>
<dbReference type="OMA" id="PFEHQQN"/>
<feature type="compositionally biased region" description="Low complexity" evidence="6">
    <location>
        <begin position="55"/>
        <end position="65"/>
    </location>
</feature>
<dbReference type="GO" id="GO:0005737">
    <property type="term" value="C:cytoplasm"/>
    <property type="evidence" value="ECO:0007669"/>
    <property type="project" value="UniProtKB-SubCell"/>
</dbReference>
<reference evidence="8 9" key="1">
    <citation type="journal article" date="2021" name="Nat. Plants">
        <title>The Taxus genome provides insights into paclitaxel biosynthesis.</title>
        <authorList>
            <person name="Xiong X."/>
            <person name="Gou J."/>
            <person name="Liao Q."/>
            <person name="Li Y."/>
            <person name="Zhou Q."/>
            <person name="Bi G."/>
            <person name="Li C."/>
            <person name="Du R."/>
            <person name="Wang X."/>
            <person name="Sun T."/>
            <person name="Guo L."/>
            <person name="Liang H."/>
            <person name="Lu P."/>
            <person name="Wu Y."/>
            <person name="Zhang Z."/>
            <person name="Ro D.K."/>
            <person name="Shang Y."/>
            <person name="Huang S."/>
            <person name="Yan J."/>
        </authorList>
    </citation>
    <scope>NUCLEOTIDE SEQUENCE [LARGE SCALE GENOMIC DNA]</scope>
    <source>
        <strain evidence="8">Ta-2019</strain>
    </source>
</reference>
<evidence type="ECO:0000256" key="1">
    <source>
        <dbReference type="ARBA" id="ARBA00004496"/>
    </source>
</evidence>
<dbReference type="PANTHER" id="PTHR33059:SF4">
    <property type="entry name" value="FCS-LIKE ZINC FINGER 5"/>
    <property type="match status" value="1"/>
</dbReference>
<name>A0AA38BRS2_TAXCH</name>
<keyword evidence="4" id="KW-0479">Metal-binding</keyword>
<comment type="subcellular location">
    <subcellularLocation>
        <location evidence="1">Cytoplasm</location>
    </subcellularLocation>
</comment>
<protein>
    <recommendedName>
        <fullName evidence="7">FLZ-type domain-containing protein</fullName>
    </recommendedName>
</protein>
<dbReference type="GO" id="GO:0046872">
    <property type="term" value="F:metal ion binding"/>
    <property type="evidence" value="ECO:0007669"/>
    <property type="project" value="UniProtKB-KW"/>
</dbReference>
<dbReference type="InterPro" id="IPR007650">
    <property type="entry name" value="Zf-FLZ_dom"/>
</dbReference>
<sequence length="284" mass="31053">GEGLAECQATEQSRDSEKVLVVCQENRYCAELKEQRQLIMLGKRPRVPSMKRTTSVSQLGSGSSSPVREYVHKEKQRASFPVTSQSRSPTPESGHVNGKISPFDPVLKYNNGAVLGNQNQIVALGALAEDMGVPELANPTQPLFMGSHWQGQFQFHSTHSDVQNHHPIVDSATGIRGNCGTQAFPSVASSSPSVYGVQTVEPARFLQACFLCRRRLGHGKDIYMYRDDRAFCSAECRSQQIVIDEHIEKSSVKVMTTGSVTSDGYQNIGKNVQTGTVKNRPAAA</sequence>
<gene>
    <name evidence="8" type="ORF">KI387_033172</name>
</gene>